<evidence type="ECO:0000313" key="2">
    <source>
        <dbReference type="EMBL" id="KAA6332060.1"/>
    </source>
</evidence>
<comment type="caution">
    <text evidence="2">The sequence shown here is derived from an EMBL/GenBank/DDBJ whole genome shotgun (WGS) entry which is preliminary data.</text>
</comment>
<keyword evidence="1" id="KW-1133">Transmembrane helix</keyword>
<proteinExistence type="predicted"/>
<feature type="transmembrane region" description="Helical" evidence="1">
    <location>
        <begin position="49"/>
        <end position="70"/>
    </location>
</feature>
<dbReference type="EMBL" id="SNRY01001290">
    <property type="protein sequence ID" value="KAA6332060.1"/>
    <property type="molecule type" value="Genomic_DNA"/>
</dbReference>
<organism evidence="2">
    <name type="scientific">termite gut metagenome</name>
    <dbReference type="NCBI Taxonomy" id="433724"/>
    <lineage>
        <taxon>unclassified sequences</taxon>
        <taxon>metagenomes</taxon>
        <taxon>organismal metagenomes</taxon>
    </lineage>
</organism>
<dbReference type="AlphaFoldDB" id="A0A5J4RFW8"/>
<evidence type="ECO:0000256" key="1">
    <source>
        <dbReference type="SAM" id="Phobius"/>
    </source>
</evidence>
<accession>A0A5J4RFW8</accession>
<sequence length="80" mass="9236">MYGKVQNDSLSVCIENEINFRYIASLINFLFVYLLVEIMGSVLNTEHGLVYHLKNGIISILYLETLLPILKNVPNKFFLK</sequence>
<reference evidence="2" key="1">
    <citation type="submission" date="2019-03" db="EMBL/GenBank/DDBJ databases">
        <title>Single cell metagenomics reveals metabolic interactions within the superorganism composed of flagellate Streblomastix strix and complex community of Bacteroidetes bacteria on its surface.</title>
        <authorList>
            <person name="Treitli S.C."/>
            <person name="Kolisko M."/>
            <person name="Husnik F."/>
            <person name="Keeling P."/>
            <person name="Hampl V."/>
        </authorList>
    </citation>
    <scope>NUCLEOTIDE SEQUENCE</scope>
    <source>
        <strain evidence="2">STM</strain>
    </source>
</reference>
<gene>
    <name evidence="2" type="ORF">EZS27_019400</name>
</gene>
<keyword evidence="1" id="KW-0812">Transmembrane</keyword>
<feature type="transmembrane region" description="Helical" evidence="1">
    <location>
        <begin position="20"/>
        <end position="43"/>
    </location>
</feature>
<protein>
    <submittedName>
        <fullName evidence="2">Uncharacterized protein</fullName>
    </submittedName>
</protein>
<keyword evidence="1" id="KW-0472">Membrane</keyword>
<name>A0A5J4RFW8_9ZZZZ</name>